<comment type="caution">
    <text evidence="3">The sequence shown here is derived from an EMBL/GenBank/DDBJ whole genome shotgun (WGS) entry which is preliminary data.</text>
</comment>
<dbReference type="EMBL" id="JBIPKE010000018">
    <property type="protein sequence ID" value="MFH6984672.1"/>
    <property type="molecule type" value="Genomic_DNA"/>
</dbReference>
<proteinExistence type="predicted"/>
<evidence type="ECO:0000259" key="2">
    <source>
        <dbReference type="PROSITE" id="PS51459"/>
    </source>
</evidence>
<dbReference type="PROSITE" id="PS51459">
    <property type="entry name" value="FIDO"/>
    <property type="match status" value="1"/>
</dbReference>
<name>A0ABW7NB02_9BACT</name>
<dbReference type="RefSeq" id="WP_395418082.1">
    <property type="nucleotide sequence ID" value="NZ_JBIPKE010000018.1"/>
</dbReference>
<dbReference type="Pfam" id="PF02661">
    <property type="entry name" value="Fic"/>
    <property type="match status" value="1"/>
</dbReference>
<evidence type="ECO:0000313" key="4">
    <source>
        <dbReference type="Proteomes" id="UP001610063"/>
    </source>
</evidence>
<dbReference type="PANTHER" id="PTHR13504">
    <property type="entry name" value="FIDO DOMAIN-CONTAINING PROTEIN DDB_G0283145"/>
    <property type="match status" value="1"/>
</dbReference>
<organism evidence="3 4">
    <name type="scientific">Marinoscillum luteum</name>
    <dbReference type="NCBI Taxonomy" id="861051"/>
    <lineage>
        <taxon>Bacteria</taxon>
        <taxon>Pseudomonadati</taxon>
        <taxon>Bacteroidota</taxon>
        <taxon>Cytophagia</taxon>
        <taxon>Cytophagales</taxon>
        <taxon>Reichenbachiellaceae</taxon>
        <taxon>Marinoscillum</taxon>
    </lineage>
</organism>
<dbReference type="SMART" id="SM00530">
    <property type="entry name" value="HTH_XRE"/>
    <property type="match status" value="1"/>
</dbReference>
<keyword evidence="4" id="KW-1185">Reference proteome</keyword>
<protein>
    <submittedName>
        <fullName evidence="3">Fic family protein</fullName>
    </submittedName>
</protein>
<feature type="domain" description="Fido" evidence="2">
    <location>
        <begin position="202"/>
        <end position="341"/>
    </location>
</feature>
<accession>A0ABW7NB02</accession>
<dbReference type="InterPro" id="IPR036597">
    <property type="entry name" value="Fido-like_dom_sf"/>
</dbReference>
<reference evidence="3 4" key="1">
    <citation type="journal article" date="2013" name="Int. J. Syst. Evol. Microbiol.">
        <title>Marinoscillum luteum sp. nov., isolated from marine sediment.</title>
        <authorList>
            <person name="Cha I.T."/>
            <person name="Park S.J."/>
            <person name="Kim S.J."/>
            <person name="Kim J.G."/>
            <person name="Jung M.Y."/>
            <person name="Shin K.S."/>
            <person name="Kwon K.K."/>
            <person name="Yang S.H."/>
            <person name="Seo Y.S."/>
            <person name="Rhee S.K."/>
        </authorList>
    </citation>
    <scope>NUCLEOTIDE SEQUENCE [LARGE SCALE GENOMIC DNA]</scope>
    <source>
        <strain evidence="3 4">KCTC 23939</strain>
    </source>
</reference>
<dbReference type="PROSITE" id="PS50943">
    <property type="entry name" value="HTH_CROC1"/>
    <property type="match status" value="1"/>
</dbReference>
<dbReference type="SUPFAM" id="SSF140931">
    <property type="entry name" value="Fic-like"/>
    <property type="match status" value="1"/>
</dbReference>
<gene>
    <name evidence="3" type="ORF">ACHKAR_14550</name>
</gene>
<sequence>MIRNLLRNGRVEKNLKLKELAAQADIDQTLLSRFEKGSRMPTEKQLNVLGEILGLDMRAARVEWMADKLVGMVQYHPEAMEALRVAESRVEYLTSKKVLDSPSLSEGLALKLEKLDALKAQWAARPVLSPSQLHRMHAFFDVEYTYESNRIEGNTLSLQETALVVNEGLTIGGKSMREHLEVINHSEAIAFVRGIVERKEDLGRRSLMEIHRLILKEVDTANAGRYRQVPVRISGSETELPQPYMLDKLMEDYFEYYEVHRLRLHPVILAAEMHERLVSIHPFIDGNGRTARLVMNLILLRNGYTRANIKGNTESRMHYYRALQSIQEDNNPEPFYQLVTDESLRSIQAHLELI</sequence>
<dbReference type="InterPro" id="IPR003812">
    <property type="entry name" value="Fido"/>
</dbReference>
<evidence type="ECO:0000259" key="1">
    <source>
        <dbReference type="PROSITE" id="PS50943"/>
    </source>
</evidence>
<dbReference type="Proteomes" id="UP001610063">
    <property type="component" value="Unassembled WGS sequence"/>
</dbReference>
<dbReference type="PANTHER" id="PTHR13504:SF38">
    <property type="entry name" value="FIDO DOMAIN-CONTAINING PROTEIN"/>
    <property type="match status" value="1"/>
</dbReference>
<dbReference type="InterPro" id="IPR040198">
    <property type="entry name" value="Fido_containing"/>
</dbReference>
<evidence type="ECO:0000313" key="3">
    <source>
        <dbReference type="EMBL" id="MFH6984672.1"/>
    </source>
</evidence>
<dbReference type="CDD" id="cd00093">
    <property type="entry name" value="HTH_XRE"/>
    <property type="match status" value="1"/>
</dbReference>
<feature type="domain" description="HTH cro/C1-type" evidence="1">
    <location>
        <begin position="6"/>
        <end position="60"/>
    </location>
</feature>
<dbReference type="InterPro" id="IPR001387">
    <property type="entry name" value="Cro/C1-type_HTH"/>
</dbReference>
<dbReference type="SUPFAM" id="SSF47413">
    <property type="entry name" value="lambda repressor-like DNA-binding domains"/>
    <property type="match status" value="1"/>
</dbReference>
<dbReference type="InterPro" id="IPR010982">
    <property type="entry name" value="Lambda_DNA-bd_dom_sf"/>
</dbReference>
<dbReference type="Pfam" id="PF01381">
    <property type="entry name" value="HTH_3"/>
    <property type="match status" value="1"/>
</dbReference>
<dbReference type="Gene3D" id="1.10.3290.10">
    <property type="entry name" value="Fido-like domain"/>
    <property type="match status" value="1"/>
</dbReference>
<dbReference type="Gene3D" id="1.10.260.40">
    <property type="entry name" value="lambda repressor-like DNA-binding domains"/>
    <property type="match status" value="1"/>
</dbReference>